<feature type="transmembrane region" description="Helical" evidence="1">
    <location>
        <begin position="97"/>
        <end position="118"/>
    </location>
</feature>
<feature type="transmembrane region" description="Helical" evidence="1">
    <location>
        <begin position="163"/>
        <end position="184"/>
    </location>
</feature>
<dbReference type="RefSeq" id="WP_345766595.1">
    <property type="nucleotide sequence ID" value="NZ_CP154834.1"/>
</dbReference>
<feature type="transmembrane region" description="Helical" evidence="1">
    <location>
        <begin position="138"/>
        <end position="157"/>
    </location>
</feature>
<evidence type="ECO:0000256" key="1">
    <source>
        <dbReference type="SAM" id="Phobius"/>
    </source>
</evidence>
<dbReference type="InterPro" id="IPR021354">
    <property type="entry name" value="DUF2975"/>
</dbReference>
<organism evidence="2 3">
    <name type="scientific">Chryseobacterium endophyticum</name>
    <dbReference type="NCBI Taxonomy" id="1854762"/>
    <lineage>
        <taxon>Bacteria</taxon>
        <taxon>Pseudomonadati</taxon>
        <taxon>Bacteroidota</taxon>
        <taxon>Flavobacteriia</taxon>
        <taxon>Flavobacteriales</taxon>
        <taxon>Weeksellaceae</taxon>
        <taxon>Chryseobacterium group</taxon>
        <taxon>Chryseobacterium</taxon>
    </lineage>
</organism>
<feature type="transmembrane region" description="Helical" evidence="1">
    <location>
        <begin position="12"/>
        <end position="40"/>
    </location>
</feature>
<keyword evidence="1" id="KW-1133">Transmembrane helix</keyword>
<keyword evidence="3" id="KW-1185">Reference proteome</keyword>
<gene>
    <name evidence="2" type="ORF">AAFP95_23465</name>
</gene>
<dbReference type="EMBL" id="CP154834">
    <property type="protein sequence ID" value="XAO74494.1"/>
    <property type="molecule type" value="Genomic_DNA"/>
</dbReference>
<sequence length="198" mass="23038">MKIIGKNSLSHVLSYLMLVLFVLFAVQCVYEIIGFAILAYNFKTGNTILSDFFITGTDVGWAKNQWTRMMDDLMKFKIFVPFTRQNLLTGIFNTLSILNYISNAVFVALFFYAGYRFLREISREQVFNAKALRWLKRFGWINILYAVITMAIIPFTVKTMLSPNYNVMLFLFFGALVLFIVEFFKKGLELQEQVDLTI</sequence>
<evidence type="ECO:0000313" key="2">
    <source>
        <dbReference type="EMBL" id="XAO74494.1"/>
    </source>
</evidence>
<accession>A0AAU6WNU2</accession>
<reference evidence="2 3" key="1">
    <citation type="submission" date="2024-04" db="EMBL/GenBank/DDBJ databases">
        <title>Genome sequencing and assembly of rice foliar adapted Chryseobacterium endophyticum OsEnb-ALM-A6.</title>
        <authorList>
            <person name="Kumar S."/>
            <person name="Javed M."/>
            <person name="Chouhan V."/>
            <person name="Charishma K."/>
            <person name="Patel A."/>
            <person name="Kumar M."/>
            <person name="Sahu K.P."/>
            <person name="Kumar A."/>
        </authorList>
    </citation>
    <scope>NUCLEOTIDE SEQUENCE [LARGE SCALE GENOMIC DNA]</scope>
    <source>
        <strain evidence="2 3">OsEnb-ALM-A6</strain>
    </source>
</reference>
<proteinExistence type="predicted"/>
<name>A0AAU6WNU2_9FLAO</name>
<evidence type="ECO:0000313" key="3">
    <source>
        <dbReference type="Proteomes" id="UP001463665"/>
    </source>
</evidence>
<dbReference type="Pfam" id="PF11188">
    <property type="entry name" value="DUF2975"/>
    <property type="match status" value="1"/>
</dbReference>
<keyword evidence="1" id="KW-0472">Membrane</keyword>
<keyword evidence="1" id="KW-0812">Transmembrane</keyword>
<protein>
    <submittedName>
        <fullName evidence="2">DUF2975 domain-containing protein</fullName>
    </submittedName>
</protein>
<dbReference type="Proteomes" id="UP001463665">
    <property type="component" value="Chromosome"/>
</dbReference>
<dbReference type="AlphaFoldDB" id="A0AAU6WNU2"/>